<evidence type="ECO:0000313" key="1">
    <source>
        <dbReference type="EMBL" id="QNN44780.1"/>
    </source>
</evidence>
<name>A0A7G9QN55_9SPHI</name>
<accession>A0A7G9QN55</accession>
<gene>
    <name evidence="1" type="ORF">H9L23_12180</name>
</gene>
<proteinExistence type="predicted"/>
<dbReference type="EMBL" id="CP060723">
    <property type="protein sequence ID" value="QNN44780.1"/>
    <property type="molecule type" value="Genomic_DNA"/>
</dbReference>
<reference evidence="1 2" key="1">
    <citation type="submission" date="2020-08" db="EMBL/GenBank/DDBJ databases">
        <title>Genome sequence of Pedobacter roseus KACC 11594T.</title>
        <authorList>
            <person name="Hyun D.-W."/>
            <person name="Bae J.-W."/>
        </authorList>
    </citation>
    <scope>NUCLEOTIDE SEQUENCE [LARGE SCALE GENOMIC DNA]</scope>
    <source>
        <strain evidence="1 2">KACC 11594</strain>
    </source>
</reference>
<dbReference type="AlphaFoldDB" id="A0A7G9QN55"/>
<sequence length="119" mass="13454">MVSGKENMVKEVNVLVDLPDFGIVTLPLAYTWRVDGNRPGVYVASCKIMLSTENQPEWLYTSTFNITYGQNDDSNASMVSVCTDQESTNRYHEMMLSIVSSYIKLREDSLCLTQQKLSV</sequence>
<dbReference type="RefSeq" id="WP_187595209.1">
    <property type="nucleotide sequence ID" value="NZ_CP060723.1"/>
</dbReference>
<dbReference type="KEGG" id="proe:H9L23_12180"/>
<keyword evidence="2" id="KW-1185">Reference proteome</keyword>
<evidence type="ECO:0000313" key="2">
    <source>
        <dbReference type="Proteomes" id="UP000515806"/>
    </source>
</evidence>
<organism evidence="1 2">
    <name type="scientific">Pedobacter roseus</name>
    <dbReference type="NCBI Taxonomy" id="336820"/>
    <lineage>
        <taxon>Bacteria</taxon>
        <taxon>Pseudomonadati</taxon>
        <taxon>Bacteroidota</taxon>
        <taxon>Sphingobacteriia</taxon>
        <taxon>Sphingobacteriales</taxon>
        <taxon>Sphingobacteriaceae</taxon>
        <taxon>Pedobacter</taxon>
    </lineage>
</organism>
<dbReference type="Proteomes" id="UP000515806">
    <property type="component" value="Chromosome"/>
</dbReference>
<protein>
    <submittedName>
        <fullName evidence="1">Uncharacterized protein</fullName>
    </submittedName>
</protein>